<proteinExistence type="inferred from homology"/>
<feature type="transmembrane region" description="Helical" evidence="2">
    <location>
        <begin position="353"/>
        <end position="370"/>
    </location>
</feature>
<sequence length="728" mass="80947">MKVLITGGYGFIGSHLADRLHKEGDEVFIIDNMSTGMSENVGFRHKGYRMAAGDRECENIFRSEKFDAVVHLAAQVSVRKSVENPRHDAETNIIGLVNMLTLAQKYHVKKFIFASSAAVYGESTQMPLREELGGNPISPYGISKWLGEYYCKQWSDLYGLETVSFRFSNVYGPRQRGEGDGSVIPKFIEKVLSGEPLTVFGDGLQTRDFIFVKDLADAIYRSLCADSFSGVYNLSSETETSILDVIGMLESFQESIEVTFDEPREGDIRSSCLANGKLKNELDWSPIYSMQEGLALTYEAAQKRAAQPVIAARGGKDSKKSAWKRTVPYIENIALFLLLIGLYFSTFDSTGELLTIGAILYITIMGVIYGKRQSIIAASLSVGVLIVGKLAGGGDTVSLLYDSSFFLESVIFLFVGLAVGYAVERKIRVIDDQKKSLTDLEASYRSLKLVFNDMRDVKEELQTRIKNSGDSFGIVHSISKQLDGSEPENVFLSTVSVIQSVMGAKRVSLYRFNENQTYLRLTAQIGQLESGDVKSIRSDEHSYIQSILGGAPLFVNRKLAEGEPMMAAPLRHNGHLFALLVIDDMDADSFSLYHENLFKVAVEMTESALSRAYTLTELKEKTRYVSGTKILQEGAFQEIMASKQLAREKGHLPYLLLECNDVTENPAALATQISPLLRDQDYLYLQENGRMLLLLSSSSEKDGEHVISRLSRNRIGASIVRGEELLWN</sequence>
<evidence type="ECO:0000256" key="1">
    <source>
        <dbReference type="ARBA" id="ARBA00007637"/>
    </source>
</evidence>
<dbReference type="PANTHER" id="PTHR43000">
    <property type="entry name" value="DTDP-D-GLUCOSE 4,6-DEHYDRATASE-RELATED"/>
    <property type="match status" value="1"/>
</dbReference>
<dbReference type="SUPFAM" id="SSF51735">
    <property type="entry name" value="NAD(P)-binding Rossmann-fold domains"/>
    <property type="match status" value="1"/>
</dbReference>
<dbReference type="InterPro" id="IPR001509">
    <property type="entry name" value="Epimerase_deHydtase"/>
</dbReference>
<keyword evidence="2" id="KW-0472">Membrane</keyword>
<accession>A0ABZ0KX97</accession>
<dbReference type="EMBL" id="CP116341">
    <property type="protein sequence ID" value="WOV84796.1"/>
    <property type="molecule type" value="Genomic_DNA"/>
</dbReference>
<dbReference type="InterPro" id="IPR036291">
    <property type="entry name" value="NAD(P)-bd_dom_sf"/>
</dbReference>
<dbReference type="Gene3D" id="3.30.450.40">
    <property type="match status" value="1"/>
</dbReference>
<feature type="domain" description="GAF" evidence="3">
    <location>
        <begin position="486"/>
        <end position="619"/>
    </location>
</feature>
<reference evidence="4 5" key="1">
    <citation type="submission" date="2023-01" db="EMBL/GenBank/DDBJ databases">
        <title>Sporosarcina sp. nov., isolated from Korean tranditional fermented seafood 'Jeotgal'.</title>
        <authorList>
            <person name="Yang A.-I."/>
        </authorList>
    </citation>
    <scope>NUCLEOTIDE SEQUENCE [LARGE SCALE GENOMIC DNA]</scope>
    <source>
        <strain evidence="4 5">B2O-1</strain>
    </source>
</reference>
<gene>
    <name evidence="4" type="ORF">PGH26_02385</name>
</gene>
<name>A0ABZ0KX97_9BACL</name>
<dbReference type="Pfam" id="PF01370">
    <property type="entry name" value="Epimerase"/>
    <property type="match status" value="1"/>
</dbReference>
<keyword evidence="2" id="KW-1133">Transmembrane helix</keyword>
<dbReference type="Pfam" id="PF01590">
    <property type="entry name" value="GAF"/>
    <property type="match status" value="1"/>
</dbReference>
<dbReference type="Proteomes" id="UP001303532">
    <property type="component" value="Chromosome"/>
</dbReference>
<evidence type="ECO:0000313" key="4">
    <source>
        <dbReference type="EMBL" id="WOV84796.1"/>
    </source>
</evidence>
<dbReference type="Gene3D" id="3.90.25.10">
    <property type="entry name" value="UDP-galactose 4-epimerase, domain 1"/>
    <property type="match status" value="1"/>
</dbReference>
<keyword evidence="2" id="KW-0812">Transmembrane</keyword>
<feature type="transmembrane region" description="Helical" evidence="2">
    <location>
        <begin position="404"/>
        <end position="423"/>
    </location>
</feature>
<dbReference type="RefSeq" id="WP_323692437.1">
    <property type="nucleotide sequence ID" value="NZ_CP116341.1"/>
</dbReference>
<dbReference type="Gene3D" id="3.40.50.720">
    <property type="entry name" value="NAD(P)-binding Rossmann-like Domain"/>
    <property type="match status" value="1"/>
</dbReference>
<feature type="transmembrane region" description="Helical" evidence="2">
    <location>
        <begin position="329"/>
        <end position="347"/>
    </location>
</feature>
<evidence type="ECO:0000256" key="2">
    <source>
        <dbReference type="SAM" id="Phobius"/>
    </source>
</evidence>
<dbReference type="InterPro" id="IPR003018">
    <property type="entry name" value="GAF"/>
</dbReference>
<dbReference type="InterPro" id="IPR029016">
    <property type="entry name" value="GAF-like_dom_sf"/>
</dbReference>
<dbReference type="SMART" id="SM00065">
    <property type="entry name" value="GAF"/>
    <property type="match status" value="1"/>
</dbReference>
<evidence type="ECO:0000313" key="5">
    <source>
        <dbReference type="Proteomes" id="UP001303532"/>
    </source>
</evidence>
<protein>
    <submittedName>
        <fullName evidence="4">NAD-dependent epimerase/dehydratase family protein</fullName>
    </submittedName>
</protein>
<comment type="similarity">
    <text evidence="1">Belongs to the NAD(P)-dependent epimerase/dehydratase family.</text>
</comment>
<dbReference type="SUPFAM" id="SSF55781">
    <property type="entry name" value="GAF domain-like"/>
    <property type="match status" value="1"/>
</dbReference>
<feature type="transmembrane region" description="Helical" evidence="2">
    <location>
        <begin position="375"/>
        <end position="392"/>
    </location>
</feature>
<evidence type="ECO:0000259" key="3">
    <source>
        <dbReference type="SMART" id="SM00065"/>
    </source>
</evidence>
<keyword evidence="5" id="KW-1185">Reference proteome</keyword>
<organism evidence="4 5">
    <name type="scientific">Sporosarcina jeotgali</name>
    <dbReference type="NCBI Taxonomy" id="3020056"/>
    <lineage>
        <taxon>Bacteria</taxon>
        <taxon>Bacillati</taxon>
        <taxon>Bacillota</taxon>
        <taxon>Bacilli</taxon>
        <taxon>Bacillales</taxon>
        <taxon>Caryophanaceae</taxon>
        <taxon>Sporosarcina</taxon>
    </lineage>
</organism>